<dbReference type="GO" id="GO:0005829">
    <property type="term" value="C:cytosol"/>
    <property type="evidence" value="ECO:0007669"/>
    <property type="project" value="TreeGrafter"/>
</dbReference>
<reference evidence="1 2" key="2">
    <citation type="submission" date="2019-08" db="EMBL/GenBank/DDBJ databases">
        <title>Amycolatopsis acidicola sp. nov., isolated from peat swamp forest soil.</title>
        <authorList>
            <person name="Srisuk N."/>
        </authorList>
    </citation>
    <scope>NUCLEOTIDE SEQUENCE [LARGE SCALE GENOMIC DNA]</scope>
    <source>
        <strain evidence="1 2">TBRC 6029</strain>
    </source>
</reference>
<evidence type="ECO:0000313" key="1">
    <source>
        <dbReference type="EMBL" id="TVT36399.1"/>
    </source>
</evidence>
<protein>
    <submittedName>
        <fullName evidence="1">HAD-IA family hydrolase</fullName>
    </submittedName>
</protein>
<dbReference type="AlphaFoldDB" id="A0A558BIP5"/>
<evidence type="ECO:0000313" key="2">
    <source>
        <dbReference type="Proteomes" id="UP000320011"/>
    </source>
</evidence>
<dbReference type="InterPro" id="IPR041492">
    <property type="entry name" value="HAD_2"/>
</dbReference>
<gene>
    <name evidence="1" type="ORF">FNH05_25700</name>
</gene>
<comment type="caution">
    <text evidence="1">The sequence shown here is derived from an EMBL/GenBank/DDBJ whole genome shotgun (WGS) entry which is preliminary data.</text>
</comment>
<dbReference type="Gene3D" id="3.40.50.1000">
    <property type="entry name" value="HAD superfamily/HAD-like"/>
    <property type="match status" value="1"/>
</dbReference>
<sequence length="224" mass="23271">MTTAAELLAQAQALLIDFDGPICSIFAGIPAHVVADQLRTVLADGGHTNLPAEVATTKDPFDVFRYAATLGENEARYVEAAFTAHEVEAIPTATPTPGAHELIQSWHESRRPLAIVSNNSTSAIGIYLELYNLRSFVDVVLARTGADTSQLKPSPHLLHHAVVALAVSPAGCAFIGDSLTDIEAAHAAGVPSIGYANKPGKQARLAAGGADALTEALTGLMAVS</sequence>
<dbReference type="InterPro" id="IPR050155">
    <property type="entry name" value="HAD-like_hydrolase_sf"/>
</dbReference>
<dbReference type="PANTHER" id="PTHR43434">
    <property type="entry name" value="PHOSPHOGLYCOLATE PHOSPHATASE"/>
    <property type="match status" value="1"/>
</dbReference>
<organism evidence="1 2">
    <name type="scientific">Amycolatopsis rhizosphaerae</name>
    <dbReference type="NCBI Taxonomy" id="2053003"/>
    <lineage>
        <taxon>Bacteria</taxon>
        <taxon>Bacillati</taxon>
        <taxon>Actinomycetota</taxon>
        <taxon>Actinomycetes</taxon>
        <taxon>Pseudonocardiales</taxon>
        <taxon>Pseudonocardiaceae</taxon>
        <taxon>Amycolatopsis</taxon>
    </lineage>
</organism>
<name>A0A558BIP5_9PSEU</name>
<dbReference type="Proteomes" id="UP000320011">
    <property type="component" value="Unassembled WGS sequence"/>
</dbReference>
<dbReference type="SUPFAM" id="SSF56784">
    <property type="entry name" value="HAD-like"/>
    <property type="match status" value="1"/>
</dbReference>
<dbReference type="GO" id="GO:0008967">
    <property type="term" value="F:phosphoglycolate phosphatase activity"/>
    <property type="evidence" value="ECO:0007669"/>
    <property type="project" value="TreeGrafter"/>
</dbReference>
<proteinExistence type="predicted"/>
<dbReference type="Pfam" id="PF13419">
    <property type="entry name" value="HAD_2"/>
    <property type="match status" value="1"/>
</dbReference>
<dbReference type="InterPro" id="IPR036412">
    <property type="entry name" value="HAD-like_sf"/>
</dbReference>
<dbReference type="NCBIfam" id="TIGR01549">
    <property type="entry name" value="HAD-SF-IA-v1"/>
    <property type="match status" value="1"/>
</dbReference>
<dbReference type="PANTHER" id="PTHR43434:SF1">
    <property type="entry name" value="PHOSPHOGLYCOLATE PHOSPHATASE"/>
    <property type="match status" value="1"/>
</dbReference>
<dbReference type="EMBL" id="VJWX01000318">
    <property type="protein sequence ID" value="TVT36399.1"/>
    <property type="molecule type" value="Genomic_DNA"/>
</dbReference>
<dbReference type="InterPro" id="IPR023214">
    <property type="entry name" value="HAD_sf"/>
</dbReference>
<dbReference type="GO" id="GO:0006281">
    <property type="term" value="P:DNA repair"/>
    <property type="evidence" value="ECO:0007669"/>
    <property type="project" value="TreeGrafter"/>
</dbReference>
<dbReference type="CDD" id="cd01427">
    <property type="entry name" value="HAD_like"/>
    <property type="match status" value="1"/>
</dbReference>
<dbReference type="RefSeq" id="WP_144591281.1">
    <property type="nucleotide sequence ID" value="NZ_VJWX01000318.1"/>
</dbReference>
<keyword evidence="1" id="KW-0378">Hydrolase</keyword>
<dbReference type="InterPro" id="IPR006439">
    <property type="entry name" value="HAD-SF_hydro_IA"/>
</dbReference>
<dbReference type="NCBIfam" id="TIGR01509">
    <property type="entry name" value="HAD-SF-IA-v3"/>
    <property type="match status" value="1"/>
</dbReference>
<keyword evidence="2" id="KW-1185">Reference proteome</keyword>
<accession>A0A558BIP5</accession>
<dbReference type="OrthoDB" id="4547358at2"/>
<reference evidence="1 2" key="1">
    <citation type="submission" date="2019-07" db="EMBL/GenBank/DDBJ databases">
        <authorList>
            <person name="Duangmal K."/>
            <person name="Teo W.F.A."/>
        </authorList>
    </citation>
    <scope>NUCLEOTIDE SEQUENCE [LARGE SCALE GENOMIC DNA]</scope>
    <source>
        <strain evidence="1 2">TBRC 6029</strain>
    </source>
</reference>